<organism evidence="3 4">
    <name type="scientific">Clostridium frigoriphilum</name>
    <dbReference type="NCBI Taxonomy" id="443253"/>
    <lineage>
        <taxon>Bacteria</taxon>
        <taxon>Bacillati</taxon>
        <taxon>Bacillota</taxon>
        <taxon>Clostridia</taxon>
        <taxon>Eubacteriales</taxon>
        <taxon>Clostridiaceae</taxon>
        <taxon>Clostridium</taxon>
    </lineage>
</organism>
<dbReference type="CDD" id="cd02440">
    <property type="entry name" value="AdoMet_MTases"/>
    <property type="match status" value="1"/>
</dbReference>
<feature type="domain" description="Methyltransferase type 11" evidence="2">
    <location>
        <begin position="41"/>
        <end position="133"/>
    </location>
</feature>
<keyword evidence="1 3" id="KW-0808">Transferase</keyword>
<evidence type="ECO:0000256" key="1">
    <source>
        <dbReference type="ARBA" id="ARBA00022679"/>
    </source>
</evidence>
<dbReference type="RefSeq" id="WP_216255187.1">
    <property type="nucleotide sequence ID" value="NZ_JAZHFS010000038.1"/>
</dbReference>
<comment type="caution">
    <text evidence="3">The sequence shown here is derived from an EMBL/GenBank/DDBJ whole genome shotgun (WGS) entry which is preliminary data.</text>
</comment>
<accession>A0ABU7UUP4</accession>
<reference evidence="3 4" key="1">
    <citation type="submission" date="2023-11" db="EMBL/GenBank/DDBJ databases">
        <title>Draft genome sequence of a psychrophilic Clostridium strain from permafrost water brine.</title>
        <authorList>
            <person name="Shcherbakova V.A."/>
            <person name="Trubitsyn V.E."/>
            <person name="Zakharyuk A.G."/>
        </authorList>
    </citation>
    <scope>NUCLEOTIDE SEQUENCE [LARGE SCALE GENOMIC DNA]</scope>
    <source>
        <strain evidence="3 4">14F</strain>
    </source>
</reference>
<evidence type="ECO:0000313" key="4">
    <source>
        <dbReference type="Proteomes" id="UP001498469"/>
    </source>
</evidence>
<gene>
    <name evidence="3" type="ORF">SJI18_22635</name>
</gene>
<dbReference type="InterPro" id="IPR013216">
    <property type="entry name" value="Methyltransf_11"/>
</dbReference>
<keyword evidence="4" id="KW-1185">Reference proteome</keyword>
<dbReference type="EMBL" id="JAZHFS010000038">
    <property type="protein sequence ID" value="MEF2115082.1"/>
    <property type="molecule type" value="Genomic_DNA"/>
</dbReference>
<dbReference type="EC" id="2.1.-.-" evidence="3"/>
<evidence type="ECO:0000259" key="2">
    <source>
        <dbReference type="Pfam" id="PF08241"/>
    </source>
</evidence>
<keyword evidence="3" id="KW-0489">Methyltransferase</keyword>
<dbReference type="PANTHER" id="PTHR43861">
    <property type="entry name" value="TRANS-ACONITATE 2-METHYLTRANSFERASE-RELATED"/>
    <property type="match status" value="1"/>
</dbReference>
<proteinExistence type="predicted"/>
<dbReference type="GO" id="GO:0032259">
    <property type="term" value="P:methylation"/>
    <property type="evidence" value="ECO:0007669"/>
    <property type="project" value="UniProtKB-KW"/>
</dbReference>
<name>A0ABU7UUP4_9CLOT</name>
<dbReference type="PANTHER" id="PTHR43861:SF3">
    <property type="entry name" value="PUTATIVE (AFU_ORTHOLOGUE AFUA_2G14390)-RELATED"/>
    <property type="match status" value="1"/>
</dbReference>
<evidence type="ECO:0000313" key="3">
    <source>
        <dbReference type="EMBL" id="MEF2115082.1"/>
    </source>
</evidence>
<sequence length="222" mass="25616">MNSLVNKQFDKVAEEYDFVTELLNNNDFFISNMSSQRNTVLDVGCGSGILALELSKHYKDVIGIDISEQMLSIANLKRKKENIQYINMDANKLNFNNKFDFIVSRTTFHHLSDVPTILNKIKALLNKNGRFVILDNVSEVETPATYGYILGALLEFIPNCFKYNIHTSVRVFKHSTSKHWLEHLSSDKYLSEQKYKEIYGQNLPNCTFFSMGCFMGIVWENK</sequence>
<dbReference type="Pfam" id="PF08241">
    <property type="entry name" value="Methyltransf_11"/>
    <property type="match status" value="1"/>
</dbReference>
<protein>
    <submittedName>
        <fullName evidence="3">Class I SAM-dependent methyltransferase</fullName>
        <ecNumber evidence="3">2.1.-.-</ecNumber>
    </submittedName>
</protein>
<dbReference type="Proteomes" id="UP001498469">
    <property type="component" value="Unassembled WGS sequence"/>
</dbReference>
<dbReference type="GO" id="GO:0008168">
    <property type="term" value="F:methyltransferase activity"/>
    <property type="evidence" value="ECO:0007669"/>
    <property type="project" value="UniProtKB-KW"/>
</dbReference>